<gene>
    <name evidence="1" type="ORF">OS145_11691</name>
</gene>
<dbReference type="Proteomes" id="UP000016543">
    <property type="component" value="Unassembled WGS sequence"/>
</dbReference>
<dbReference type="EMBL" id="AAMX01000010">
    <property type="protein sequence ID" value="EAQ31951.1"/>
    <property type="molecule type" value="Genomic_DNA"/>
</dbReference>
<keyword evidence="2" id="KW-1185">Reference proteome</keyword>
<evidence type="ECO:0000313" key="1">
    <source>
        <dbReference type="EMBL" id="EAQ31951.1"/>
    </source>
</evidence>
<organism evidence="1 2">
    <name type="scientific">Idiomarina baltica OS145</name>
    <dbReference type="NCBI Taxonomy" id="314276"/>
    <lineage>
        <taxon>Bacteria</taxon>
        <taxon>Pseudomonadati</taxon>
        <taxon>Pseudomonadota</taxon>
        <taxon>Gammaproteobacteria</taxon>
        <taxon>Alteromonadales</taxon>
        <taxon>Idiomarinaceae</taxon>
        <taxon>Idiomarina</taxon>
    </lineage>
</organism>
<evidence type="ECO:0000313" key="2">
    <source>
        <dbReference type="Proteomes" id="UP000016543"/>
    </source>
</evidence>
<name>A0ABM9WLU5_9GAMM</name>
<sequence>MCYKTKVDVKGRQVLEFRFCKRLLVDLSRYGNDGILSRLKIAVGG</sequence>
<proteinExistence type="predicted"/>
<comment type="caution">
    <text evidence="1">The sequence shown here is derived from an EMBL/GenBank/DDBJ whole genome shotgun (WGS) entry which is preliminary data.</text>
</comment>
<reference evidence="1 2" key="1">
    <citation type="submission" date="2006-01" db="EMBL/GenBank/DDBJ databases">
        <authorList>
            <person name="Brettar I."/>
            <person name="Hofle M."/>
            <person name="Ferriera S."/>
            <person name="Johnson J."/>
            <person name="Kravitz S."/>
            <person name="Halpern A."/>
            <person name="Remington K."/>
            <person name="Beeson K."/>
            <person name="Tran B."/>
            <person name="Rogers Y.-H."/>
            <person name="Friedman R."/>
            <person name="Venter J.C."/>
        </authorList>
    </citation>
    <scope>NUCLEOTIDE SEQUENCE [LARGE SCALE GENOMIC DNA]</scope>
    <source>
        <strain evidence="1 2">OS145</strain>
    </source>
</reference>
<accession>A0ABM9WLU5</accession>
<protein>
    <submittedName>
        <fullName evidence="1">Uncharacterized protein</fullName>
    </submittedName>
</protein>